<keyword evidence="10" id="KW-1185">Reference proteome</keyword>
<keyword evidence="5" id="KW-0210">Decarboxylase</keyword>
<dbReference type="NCBIfam" id="NF010372">
    <property type="entry name" value="PRK13798.1"/>
    <property type="match status" value="1"/>
</dbReference>
<dbReference type="Pfam" id="PF09349">
    <property type="entry name" value="OHCU_decarbox"/>
    <property type="match status" value="1"/>
</dbReference>
<evidence type="ECO:0000256" key="1">
    <source>
        <dbReference type="ARBA" id="ARBA00001163"/>
    </source>
</evidence>
<dbReference type="PANTHER" id="PTHR43466:SF1">
    <property type="entry name" value="2-OXO-4-HYDROXY-4-CARBOXY-5-UREIDOIMIDAZOLINE DECARBOXYLASE-RELATED"/>
    <property type="match status" value="1"/>
</dbReference>
<feature type="domain" description="Oxo-4-hydroxy-4-carboxy-5-ureidoimidazoline decarboxylase" evidence="8">
    <location>
        <begin position="78"/>
        <end position="222"/>
    </location>
</feature>
<feature type="region of interest" description="Disordered" evidence="7">
    <location>
        <begin position="1"/>
        <end position="72"/>
    </location>
</feature>
<gene>
    <name evidence="9" type="ORF">GCM10010430_43110</name>
</gene>
<evidence type="ECO:0000256" key="2">
    <source>
        <dbReference type="ARBA" id="ARBA00004754"/>
    </source>
</evidence>
<organism evidence="9 10">
    <name type="scientific">Kitasatospora cystarginea</name>
    <dbReference type="NCBI Taxonomy" id="58350"/>
    <lineage>
        <taxon>Bacteria</taxon>
        <taxon>Bacillati</taxon>
        <taxon>Actinomycetota</taxon>
        <taxon>Actinomycetes</taxon>
        <taxon>Kitasatosporales</taxon>
        <taxon>Streptomycetaceae</taxon>
        <taxon>Kitasatospora</taxon>
    </lineage>
</organism>
<evidence type="ECO:0000256" key="4">
    <source>
        <dbReference type="ARBA" id="ARBA00022631"/>
    </source>
</evidence>
<dbReference type="PANTHER" id="PTHR43466">
    <property type="entry name" value="2-OXO-4-HYDROXY-4-CARBOXY-5-UREIDOIMIDAZOLINE DECARBOXYLASE-RELATED"/>
    <property type="match status" value="1"/>
</dbReference>
<dbReference type="SUPFAM" id="SSF158694">
    <property type="entry name" value="UraD-Like"/>
    <property type="match status" value="1"/>
</dbReference>
<reference evidence="10" key="1">
    <citation type="journal article" date="2019" name="Int. J. Syst. Evol. Microbiol.">
        <title>The Global Catalogue of Microorganisms (GCM) 10K type strain sequencing project: providing services to taxonomists for standard genome sequencing and annotation.</title>
        <authorList>
            <consortium name="The Broad Institute Genomics Platform"/>
            <consortium name="The Broad Institute Genome Sequencing Center for Infectious Disease"/>
            <person name="Wu L."/>
            <person name="Ma J."/>
        </authorList>
    </citation>
    <scope>NUCLEOTIDE SEQUENCE [LARGE SCALE GENOMIC DNA]</scope>
    <source>
        <strain evidence="10">JCM 7356</strain>
    </source>
</reference>
<feature type="compositionally biased region" description="Basic and acidic residues" evidence="7">
    <location>
        <begin position="33"/>
        <end position="65"/>
    </location>
</feature>
<dbReference type="InterPro" id="IPR036778">
    <property type="entry name" value="OHCU_decarboxylase_sf"/>
</dbReference>
<comment type="pathway">
    <text evidence="2">Purine metabolism; urate degradation; (S)-allantoin from urate: step 3/3.</text>
</comment>
<dbReference type="InterPro" id="IPR018020">
    <property type="entry name" value="OHCU_decarboxylase"/>
</dbReference>
<dbReference type="EC" id="4.1.1.97" evidence="3"/>
<evidence type="ECO:0000259" key="8">
    <source>
        <dbReference type="Pfam" id="PF09349"/>
    </source>
</evidence>
<accession>A0ABP5R8Y5</accession>
<evidence type="ECO:0000256" key="6">
    <source>
        <dbReference type="ARBA" id="ARBA00023239"/>
    </source>
</evidence>
<dbReference type="EMBL" id="BAAATR010000019">
    <property type="protein sequence ID" value="GAA2254729.1"/>
    <property type="molecule type" value="Genomic_DNA"/>
</dbReference>
<evidence type="ECO:0000256" key="5">
    <source>
        <dbReference type="ARBA" id="ARBA00022793"/>
    </source>
</evidence>
<sequence>MSVRAPAPACSPHEEDPLASDIPPQRPDPPPDTVREDPPPDTVREDPPPDTVREDPPPDFVRGDPRSTPSLLGLHRFNEADPGAAEEALLACCGSHRWALRLAAHRPYPDIESLLAAASEASYDLRPADLAEALADESWMPQPQLGMRAPGSQAAHTALRAAHAAYEARFGHVFVVCLDGIDPEEMLDTVLSSIRTRLANDPDEERLIAAEELRRIALTRLEHLVATHQASPAR</sequence>
<comment type="caution">
    <text evidence="9">The sequence shown here is derived from an EMBL/GenBank/DDBJ whole genome shotgun (WGS) entry which is preliminary data.</text>
</comment>
<evidence type="ECO:0000313" key="10">
    <source>
        <dbReference type="Proteomes" id="UP001500305"/>
    </source>
</evidence>
<evidence type="ECO:0000256" key="7">
    <source>
        <dbReference type="SAM" id="MobiDB-lite"/>
    </source>
</evidence>
<keyword evidence="6" id="KW-0456">Lyase</keyword>
<dbReference type="Gene3D" id="1.10.3330.10">
    <property type="entry name" value="Oxo-4-hydroxy-4-carboxy-5-ureidoimidazoline decarboxylase"/>
    <property type="match status" value="1"/>
</dbReference>
<keyword evidence="4" id="KW-0659">Purine metabolism</keyword>
<comment type="catalytic activity">
    <reaction evidence="1">
        <text>5-hydroxy-2-oxo-4-ureido-2,5-dihydro-1H-imidazole-5-carboxylate + H(+) = (S)-allantoin + CO2</text>
        <dbReference type="Rhea" id="RHEA:26301"/>
        <dbReference type="ChEBI" id="CHEBI:15378"/>
        <dbReference type="ChEBI" id="CHEBI:15678"/>
        <dbReference type="ChEBI" id="CHEBI:16526"/>
        <dbReference type="ChEBI" id="CHEBI:58639"/>
        <dbReference type="EC" id="4.1.1.97"/>
    </reaction>
</comment>
<proteinExistence type="predicted"/>
<evidence type="ECO:0000313" key="9">
    <source>
        <dbReference type="EMBL" id="GAA2254729.1"/>
    </source>
</evidence>
<evidence type="ECO:0000256" key="3">
    <source>
        <dbReference type="ARBA" id="ARBA00012257"/>
    </source>
</evidence>
<protein>
    <recommendedName>
        <fullName evidence="3">2-oxo-4-hydroxy-4-carboxy-5-ureidoimidazoline decarboxylase</fullName>
        <ecNumber evidence="3">4.1.1.97</ecNumber>
    </recommendedName>
</protein>
<name>A0ABP5R8Y5_9ACTN</name>
<dbReference type="Proteomes" id="UP001500305">
    <property type="component" value="Unassembled WGS sequence"/>
</dbReference>